<dbReference type="PRINTS" id="PR00090">
    <property type="entry name" value="RNGDIOXGNASE"/>
</dbReference>
<keyword evidence="9" id="KW-1185">Reference proteome</keyword>
<dbReference type="InterPro" id="IPR015879">
    <property type="entry name" value="Ring_hydroxy_dOase_asu_C_dom"/>
</dbReference>
<dbReference type="OrthoDB" id="7458380at2"/>
<accession>A0A1T5GTK1</accession>
<dbReference type="GO" id="GO:0051537">
    <property type="term" value="F:2 iron, 2 sulfur cluster binding"/>
    <property type="evidence" value="ECO:0007669"/>
    <property type="project" value="UniProtKB-KW"/>
</dbReference>
<keyword evidence="3" id="KW-0479">Metal-binding</keyword>
<dbReference type="Gene3D" id="3.90.380.10">
    <property type="entry name" value="Naphthalene 1,2-dioxygenase Alpha Subunit, Chain A, domain 1"/>
    <property type="match status" value="1"/>
</dbReference>
<keyword evidence="6" id="KW-0411">Iron-sulfur</keyword>
<dbReference type="InterPro" id="IPR036922">
    <property type="entry name" value="Rieske_2Fe-2S_sf"/>
</dbReference>
<dbReference type="Gene3D" id="2.102.10.10">
    <property type="entry name" value="Rieske [2Fe-2S] iron-sulphur domain"/>
    <property type="match status" value="1"/>
</dbReference>
<keyword evidence="2" id="KW-0001">2Fe-2S</keyword>
<dbReference type="InterPro" id="IPR017941">
    <property type="entry name" value="Rieske_2Fe-2S"/>
</dbReference>
<keyword evidence="5" id="KW-0408">Iron</keyword>
<gene>
    <name evidence="8" type="ORF">SAMN06295920_11934</name>
</gene>
<proteinExistence type="predicted"/>
<dbReference type="CDD" id="cd08882">
    <property type="entry name" value="RHO_alpha_C_MupW-like"/>
    <property type="match status" value="1"/>
</dbReference>
<dbReference type="EMBL" id="FUYM01000019">
    <property type="protein sequence ID" value="SKC11699.1"/>
    <property type="molecule type" value="Genomic_DNA"/>
</dbReference>
<keyword evidence="4" id="KW-0560">Oxidoreductase</keyword>
<dbReference type="PANTHER" id="PTHR43756:SF5">
    <property type="entry name" value="CHOLINE MONOOXYGENASE, CHLOROPLASTIC"/>
    <property type="match status" value="1"/>
</dbReference>
<name>A0A1T5GTK1_9SPHN</name>
<dbReference type="SUPFAM" id="SSF55961">
    <property type="entry name" value="Bet v1-like"/>
    <property type="match status" value="1"/>
</dbReference>
<evidence type="ECO:0000313" key="9">
    <source>
        <dbReference type="Proteomes" id="UP000189818"/>
    </source>
</evidence>
<dbReference type="Pfam" id="PF00848">
    <property type="entry name" value="Ring_hydroxyl_A"/>
    <property type="match status" value="1"/>
</dbReference>
<dbReference type="STRING" id="439228.SAMN06295920_11934"/>
<comment type="cofactor">
    <cofactor evidence="1">
        <name>Fe cation</name>
        <dbReference type="ChEBI" id="CHEBI:24875"/>
    </cofactor>
</comment>
<evidence type="ECO:0000259" key="7">
    <source>
        <dbReference type="PROSITE" id="PS51296"/>
    </source>
</evidence>
<sequence>MPNDRYSPDDVRDDFVPKQVYYAQDFAELEAEKLWPFVWQVACRAEEVPNVGDYVTYDIVDDSIVVIRASETEIRAYHNVCPHRARRLTAGAGSHKQFVCPFHGWRFGLDGRNIKVVDKGDWDGCLHPDDISLSEVRCDQWGGFVFINMDPKAEPLRDFLDPVPDYCDKFEFEKLRFQWYKTVIMPSNWKTVLGFFNEFYHVQQAHPQLLEFTDDYSNSGEFGRHSQTWFHSEGALPFRRSPRLPPRPEPPMKDHIVRFAEQYSTDLRTMLTPRNYAAAMRVRDEVAPETGPIETLAKWMEFQMEAAAADGAGWPSELTPEYVERSGLDWHVFPNTIFLHGFVDGVLWYRVRPNGRDPESCIFDIWSLVRYGPGQEPPLEREFYEDWRDGEWGLIFRQDFENIPEVQKGFKSRGFKGERTNPVQERAISSFHRVLRRFLEDPYDKPRVTRQR</sequence>
<evidence type="ECO:0000256" key="2">
    <source>
        <dbReference type="ARBA" id="ARBA00022714"/>
    </source>
</evidence>
<dbReference type="Proteomes" id="UP000189818">
    <property type="component" value="Unassembled WGS sequence"/>
</dbReference>
<dbReference type="GO" id="GO:0005506">
    <property type="term" value="F:iron ion binding"/>
    <property type="evidence" value="ECO:0007669"/>
    <property type="project" value="InterPro"/>
</dbReference>
<feature type="domain" description="Rieske" evidence="7">
    <location>
        <begin position="39"/>
        <end position="147"/>
    </location>
</feature>
<organism evidence="8 9">
    <name type="scientific">Rhizorhabdus histidinilytica</name>
    <dbReference type="NCBI Taxonomy" id="439228"/>
    <lineage>
        <taxon>Bacteria</taxon>
        <taxon>Pseudomonadati</taxon>
        <taxon>Pseudomonadota</taxon>
        <taxon>Alphaproteobacteria</taxon>
        <taxon>Sphingomonadales</taxon>
        <taxon>Sphingomonadaceae</taxon>
        <taxon>Rhizorhabdus</taxon>
    </lineage>
</organism>
<dbReference type="PANTHER" id="PTHR43756">
    <property type="entry name" value="CHOLINE MONOOXYGENASE, CHLOROPLASTIC"/>
    <property type="match status" value="1"/>
</dbReference>
<evidence type="ECO:0000256" key="5">
    <source>
        <dbReference type="ARBA" id="ARBA00023004"/>
    </source>
</evidence>
<dbReference type="SUPFAM" id="SSF50022">
    <property type="entry name" value="ISP domain"/>
    <property type="match status" value="1"/>
</dbReference>
<evidence type="ECO:0000256" key="3">
    <source>
        <dbReference type="ARBA" id="ARBA00022723"/>
    </source>
</evidence>
<evidence type="ECO:0000256" key="1">
    <source>
        <dbReference type="ARBA" id="ARBA00001962"/>
    </source>
</evidence>
<protein>
    <submittedName>
        <fullName evidence="8">Rieske [2Fe-2S] domain-containing protein</fullName>
    </submittedName>
</protein>
<dbReference type="RefSeq" id="WP_079650890.1">
    <property type="nucleotide sequence ID" value="NZ_FUYM01000019.1"/>
</dbReference>
<evidence type="ECO:0000256" key="4">
    <source>
        <dbReference type="ARBA" id="ARBA00023002"/>
    </source>
</evidence>
<dbReference type="Pfam" id="PF00355">
    <property type="entry name" value="Rieske"/>
    <property type="match status" value="1"/>
</dbReference>
<dbReference type="InterPro" id="IPR001663">
    <property type="entry name" value="Rng_hydr_dOase-A"/>
</dbReference>
<reference evidence="9" key="1">
    <citation type="submission" date="2017-02" db="EMBL/GenBank/DDBJ databases">
        <authorList>
            <person name="Varghese N."/>
            <person name="Submissions S."/>
        </authorList>
    </citation>
    <scope>NUCLEOTIDE SEQUENCE [LARGE SCALE GENOMIC DNA]</scope>
    <source>
        <strain evidence="9">UM2</strain>
    </source>
</reference>
<evidence type="ECO:0000313" key="8">
    <source>
        <dbReference type="EMBL" id="SKC11699.1"/>
    </source>
</evidence>
<dbReference type="AlphaFoldDB" id="A0A1T5GTK1"/>
<evidence type="ECO:0000256" key="6">
    <source>
        <dbReference type="ARBA" id="ARBA00023014"/>
    </source>
</evidence>
<dbReference type="PROSITE" id="PS51296">
    <property type="entry name" value="RIESKE"/>
    <property type="match status" value="1"/>
</dbReference>
<dbReference type="CDD" id="cd03469">
    <property type="entry name" value="Rieske_RO_Alpha_N"/>
    <property type="match status" value="1"/>
</dbReference>
<dbReference type="GO" id="GO:0016491">
    <property type="term" value="F:oxidoreductase activity"/>
    <property type="evidence" value="ECO:0007669"/>
    <property type="project" value="UniProtKB-KW"/>
</dbReference>